<dbReference type="Pfam" id="PF01042">
    <property type="entry name" value="Ribonuc_L-PSP"/>
    <property type="match status" value="1"/>
</dbReference>
<reference evidence="1 2" key="1">
    <citation type="submission" date="2019-03" db="EMBL/GenBank/DDBJ databases">
        <title>Bradyrhizobium strains diversity isolated from Chamaecrista fasciculata.</title>
        <authorList>
            <person name="Urquiaga M.C.O."/>
            <person name="Hungria M."/>
            <person name="Delamuta J.R.M."/>
        </authorList>
    </citation>
    <scope>NUCLEOTIDE SEQUENCE [LARGE SCALE GENOMIC DNA]</scope>
    <source>
        <strain evidence="1 2">CNPSo 3424</strain>
    </source>
</reference>
<dbReference type="CDD" id="cd06150">
    <property type="entry name" value="YjgF_YER057c_UK114_like_2"/>
    <property type="match status" value="1"/>
</dbReference>
<dbReference type="PANTHER" id="PTHR47328:SF1">
    <property type="entry name" value="RUTC FAMILY PROTEIN YOAB"/>
    <property type="match status" value="1"/>
</dbReference>
<gene>
    <name evidence="1" type="ORF">E4K66_04170</name>
</gene>
<dbReference type="AlphaFoldDB" id="A0A4Y9LDW5"/>
<dbReference type="Gene3D" id="3.30.1330.40">
    <property type="entry name" value="RutC-like"/>
    <property type="match status" value="1"/>
</dbReference>
<organism evidence="1 2">
    <name type="scientific">Bradyrhizobium frederickii</name>
    <dbReference type="NCBI Taxonomy" id="2560054"/>
    <lineage>
        <taxon>Bacteria</taxon>
        <taxon>Pseudomonadati</taxon>
        <taxon>Pseudomonadota</taxon>
        <taxon>Alphaproteobacteria</taxon>
        <taxon>Hyphomicrobiales</taxon>
        <taxon>Nitrobacteraceae</taxon>
        <taxon>Bradyrhizobium</taxon>
    </lineage>
</organism>
<comment type="caution">
    <text evidence="1">The sequence shown here is derived from an EMBL/GenBank/DDBJ whole genome shotgun (WGS) entry which is preliminary data.</text>
</comment>
<dbReference type="InterPro" id="IPR006175">
    <property type="entry name" value="YjgF/YER057c/UK114"/>
</dbReference>
<dbReference type="EMBL" id="SPQU01000002">
    <property type="protein sequence ID" value="TFV41525.1"/>
    <property type="molecule type" value="Genomic_DNA"/>
</dbReference>
<proteinExistence type="predicted"/>
<dbReference type="Proteomes" id="UP000298225">
    <property type="component" value="Unassembled WGS sequence"/>
</dbReference>
<keyword evidence="2" id="KW-1185">Reference proteome</keyword>
<protein>
    <submittedName>
        <fullName evidence="1">RidA family protein</fullName>
    </submittedName>
</protein>
<name>A0A4Y9LDW5_9BRAD</name>
<dbReference type="OrthoDB" id="9803101at2"/>
<sequence>MASTYLNPGNFKHRSDAVIHNGVAYVSGAVPSDTSLDIKGQTAQVLAELDKRLAAAGTDKSELLSATIWLTDVNGDVAGFNEVWNAWVVPGRQPARAAVQAALQVGARVEVAVIAAVRSA</sequence>
<evidence type="ECO:0000313" key="1">
    <source>
        <dbReference type="EMBL" id="TFV41525.1"/>
    </source>
</evidence>
<dbReference type="PANTHER" id="PTHR47328">
    <property type="match status" value="1"/>
</dbReference>
<dbReference type="SUPFAM" id="SSF55298">
    <property type="entry name" value="YjgF-like"/>
    <property type="match status" value="1"/>
</dbReference>
<accession>A0A4Y9LDW5</accession>
<dbReference type="RefSeq" id="WP_135168184.1">
    <property type="nucleotide sequence ID" value="NZ_SPQU01000002.1"/>
</dbReference>
<dbReference type="InterPro" id="IPR035709">
    <property type="entry name" value="YoaB-like"/>
</dbReference>
<evidence type="ECO:0000313" key="2">
    <source>
        <dbReference type="Proteomes" id="UP000298225"/>
    </source>
</evidence>
<dbReference type="InterPro" id="IPR035959">
    <property type="entry name" value="RutC-like_sf"/>
</dbReference>